<dbReference type="SUPFAM" id="SSF57756">
    <property type="entry name" value="Retrovirus zinc finger-like domains"/>
    <property type="match status" value="1"/>
</dbReference>
<reference evidence="3 4" key="1">
    <citation type="submission" date="2019-12" db="EMBL/GenBank/DDBJ databases">
        <authorList>
            <person name="Alioto T."/>
            <person name="Alioto T."/>
            <person name="Gomez Garrido J."/>
        </authorList>
    </citation>
    <scope>NUCLEOTIDE SEQUENCE [LARGE SCALE GENOMIC DNA]</scope>
</reference>
<dbReference type="Gramene" id="OE9A093406T1">
    <property type="protein sequence ID" value="OE9A093406C1"/>
    <property type="gene ID" value="OE9A093406"/>
</dbReference>
<evidence type="ECO:0000313" key="3">
    <source>
        <dbReference type="EMBL" id="CAA2977207.1"/>
    </source>
</evidence>
<keyword evidence="1" id="KW-0175">Coiled coil</keyword>
<evidence type="ECO:0000256" key="1">
    <source>
        <dbReference type="SAM" id="Coils"/>
    </source>
</evidence>
<keyword evidence="4" id="KW-1185">Reference proteome</keyword>
<sequence>SIRNSVSSAKGPLTMSSSNDTPLGEQDAQQQGVPFNNTLHLSIAKSPPGKQDISHTDILSNPHEWDLVDNFNWEDNDECKSSPRQQMRLCFMAGPTDVPEPTNPPPIVAIQEKPLSSFISRDSSQFSKDFISKLDTLSNSERVQALEDLIRLKENDFDALNDFEDDLRGYEIDLREARAKIIILEENLKKANETTLLKKDCGKCKTIATAPLSLHVPTNVPMAPNHLIETNNLIAKAIQGIAGVATLIEKKSPEPLNFVKTRGLGYTSEDEKKTNLPSSDNVVKNLQNRVKTLEEFIEIEELRERILKDKVEALENPESQRKGKGNSQLYADSCRYCGHAGHTIHNCRKKQHSEPLLSSKKSDYSK</sequence>
<dbReference type="AlphaFoldDB" id="A0A8S0REC9"/>
<feature type="region of interest" description="Disordered" evidence="2">
    <location>
        <begin position="1"/>
        <end position="35"/>
    </location>
</feature>
<feature type="non-terminal residue" evidence="3">
    <location>
        <position position="366"/>
    </location>
</feature>
<dbReference type="InterPro" id="IPR036875">
    <property type="entry name" value="Znf_CCHC_sf"/>
</dbReference>
<dbReference type="EMBL" id="CACTIH010003003">
    <property type="protein sequence ID" value="CAA2977207.1"/>
    <property type="molecule type" value="Genomic_DNA"/>
</dbReference>
<feature type="non-terminal residue" evidence="3">
    <location>
        <position position="1"/>
    </location>
</feature>
<evidence type="ECO:0000256" key="2">
    <source>
        <dbReference type="SAM" id="MobiDB-lite"/>
    </source>
</evidence>
<dbReference type="GO" id="GO:0008270">
    <property type="term" value="F:zinc ion binding"/>
    <property type="evidence" value="ECO:0007669"/>
    <property type="project" value="InterPro"/>
</dbReference>
<dbReference type="Proteomes" id="UP000594638">
    <property type="component" value="Unassembled WGS sequence"/>
</dbReference>
<name>A0A8S0REC9_OLEEU</name>
<feature type="coiled-coil region" evidence="1">
    <location>
        <begin position="160"/>
        <end position="194"/>
    </location>
</feature>
<evidence type="ECO:0000313" key="4">
    <source>
        <dbReference type="Proteomes" id="UP000594638"/>
    </source>
</evidence>
<dbReference type="GO" id="GO:0003676">
    <property type="term" value="F:nucleic acid binding"/>
    <property type="evidence" value="ECO:0007669"/>
    <property type="project" value="InterPro"/>
</dbReference>
<accession>A0A8S0REC9</accession>
<organism evidence="3 4">
    <name type="scientific">Olea europaea subsp. europaea</name>
    <dbReference type="NCBI Taxonomy" id="158383"/>
    <lineage>
        <taxon>Eukaryota</taxon>
        <taxon>Viridiplantae</taxon>
        <taxon>Streptophyta</taxon>
        <taxon>Embryophyta</taxon>
        <taxon>Tracheophyta</taxon>
        <taxon>Spermatophyta</taxon>
        <taxon>Magnoliopsida</taxon>
        <taxon>eudicotyledons</taxon>
        <taxon>Gunneridae</taxon>
        <taxon>Pentapetalae</taxon>
        <taxon>asterids</taxon>
        <taxon>lamiids</taxon>
        <taxon>Lamiales</taxon>
        <taxon>Oleaceae</taxon>
        <taxon>Oleeae</taxon>
        <taxon>Olea</taxon>
    </lineage>
</organism>
<protein>
    <submittedName>
        <fullName evidence="3">---NA</fullName>
    </submittedName>
</protein>
<gene>
    <name evidence="3" type="ORF">OLEA9_A093406</name>
</gene>
<proteinExistence type="predicted"/>
<comment type="caution">
    <text evidence="3">The sequence shown here is derived from an EMBL/GenBank/DDBJ whole genome shotgun (WGS) entry which is preliminary data.</text>
</comment>